<dbReference type="EMBL" id="JACEIK010001834">
    <property type="protein sequence ID" value="MCD7472491.1"/>
    <property type="molecule type" value="Genomic_DNA"/>
</dbReference>
<feature type="region of interest" description="Disordered" evidence="1">
    <location>
        <begin position="1"/>
        <end position="20"/>
    </location>
</feature>
<keyword evidence="3" id="KW-1185">Reference proteome</keyword>
<evidence type="ECO:0000256" key="1">
    <source>
        <dbReference type="SAM" id="MobiDB-lite"/>
    </source>
</evidence>
<sequence length="122" mass="13236">MTRRTKSTPWSLNDHERSPKVVVTHDDSWYDPSSLGGRNSKQVPKGVLIMPPKRSVSRRNATKMPPQTRMQSRNGPCTPVQGSSVGVQDGLTISGRVPDTSVSQPPIGGCPVRSSKLTTSQL</sequence>
<gene>
    <name evidence="2" type="ORF">HAX54_013746</name>
</gene>
<name>A0ABS8TNJ5_DATST</name>
<proteinExistence type="predicted"/>
<evidence type="ECO:0000313" key="2">
    <source>
        <dbReference type="EMBL" id="MCD7472491.1"/>
    </source>
</evidence>
<accession>A0ABS8TNJ5</accession>
<dbReference type="Proteomes" id="UP000823775">
    <property type="component" value="Unassembled WGS sequence"/>
</dbReference>
<reference evidence="2 3" key="1">
    <citation type="journal article" date="2021" name="BMC Genomics">
        <title>Datura genome reveals duplications of psychoactive alkaloid biosynthetic genes and high mutation rate following tissue culture.</title>
        <authorList>
            <person name="Rajewski A."/>
            <person name="Carter-House D."/>
            <person name="Stajich J."/>
            <person name="Litt A."/>
        </authorList>
    </citation>
    <scope>NUCLEOTIDE SEQUENCE [LARGE SCALE GENOMIC DNA]</scope>
    <source>
        <strain evidence="2">AR-01</strain>
    </source>
</reference>
<protein>
    <submittedName>
        <fullName evidence="2">Uncharacterized protein</fullName>
    </submittedName>
</protein>
<feature type="region of interest" description="Disordered" evidence="1">
    <location>
        <begin position="51"/>
        <end position="122"/>
    </location>
</feature>
<organism evidence="2 3">
    <name type="scientific">Datura stramonium</name>
    <name type="common">Jimsonweed</name>
    <name type="synonym">Common thornapple</name>
    <dbReference type="NCBI Taxonomy" id="4076"/>
    <lineage>
        <taxon>Eukaryota</taxon>
        <taxon>Viridiplantae</taxon>
        <taxon>Streptophyta</taxon>
        <taxon>Embryophyta</taxon>
        <taxon>Tracheophyta</taxon>
        <taxon>Spermatophyta</taxon>
        <taxon>Magnoliopsida</taxon>
        <taxon>eudicotyledons</taxon>
        <taxon>Gunneridae</taxon>
        <taxon>Pentapetalae</taxon>
        <taxon>asterids</taxon>
        <taxon>lamiids</taxon>
        <taxon>Solanales</taxon>
        <taxon>Solanaceae</taxon>
        <taxon>Solanoideae</taxon>
        <taxon>Datureae</taxon>
        <taxon>Datura</taxon>
    </lineage>
</organism>
<feature type="compositionally biased region" description="Polar residues" evidence="1">
    <location>
        <begin position="68"/>
        <end position="86"/>
    </location>
</feature>
<evidence type="ECO:0000313" key="3">
    <source>
        <dbReference type="Proteomes" id="UP000823775"/>
    </source>
</evidence>
<comment type="caution">
    <text evidence="2">The sequence shown here is derived from an EMBL/GenBank/DDBJ whole genome shotgun (WGS) entry which is preliminary data.</text>
</comment>